<dbReference type="PANTHER" id="PTHR28630:SF3">
    <property type="entry name" value="PEROXIREDOXIN-LIKE 2C"/>
    <property type="match status" value="1"/>
</dbReference>
<comment type="caution">
    <text evidence="2">The sequence shown here is derived from an EMBL/GenBank/DDBJ whole genome shotgun (WGS) entry which is preliminary data.</text>
</comment>
<sequence length="384" mass="41302">MATTSDPAAVTTAPTKASEPIKLDTTAEPAAHEGTKTETPTSATAATLTASPVDTTAANGNGLASSASSTTAIPSKDDTNPLDFQGDVQTNNNLPSQETLRKLEKYTVLDESGKSHTFKSLYTGPNVARRVLIVFIRHFFCGNCQEYLRQLSAAIPPESLLQLPVSTSIAVIGCGSHKLIQAYLQETGCSYPVYADNTQHLYKELGMIRTLAAGDRPAYMQKKSMAQTVVSGIMQGLKQVKSGLVLQMGDQKQVGGEFLFEPASQTLESPIATPQSEAKLDLGLDDRRNDHDSEKSEEKKVTWCHRMRNTRDHVEVPELMDVLGLEAESQKSVEGPGSQKSGKHGDKWAKAARARKGTGLSMASQMSRMSMDAKAHGHAPEAAK</sequence>
<feature type="region of interest" description="Disordered" evidence="1">
    <location>
        <begin position="267"/>
        <end position="299"/>
    </location>
</feature>
<dbReference type="EMBL" id="JARVKF010000179">
    <property type="protein sequence ID" value="KAK9421495.1"/>
    <property type="molecule type" value="Genomic_DNA"/>
</dbReference>
<dbReference type="CDD" id="cd02970">
    <property type="entry name" value="PRX_like2"/>
    <property type="match status" value="1"/>
</dbReference>
<dbReference type="Pfam" id="PF13911">
    <property type="entry name" value="AhpC-TSA_2"/>
    <property type="match status" value="1"/>
</dbReference>
<keyword evidence="3" id="KW-1185">Reference proteome</keyword>
<feature type="compositionally biased region" description="Basic and acidic residues" evidence="1">
    <location>
        <begin position="371"/>
        <end position="384"/>
    </location>
</feature>
<dbReference type="SUPFAM" id="SSF52833">
    <property type="entry name" value="Thioredoxin-like"/>
    <property type="match status" value="1"/>
</dbReference>
<evidence type="ECO:0000256" key="1">
    <source>
        <dbReference type="SAM" id="MobiDB-lite"/>
    </source>
</evidence>
<organism evidence="2 3">
    <name type="scientific">Seiridium unicorne</name>
    <dbReference type="NCBI Taxonomy" id="138068"/>
    <lineage>
        <taxon>Eukaryota</taxon>
        <taxon>Fungi</taxon>
        <taxon>Dikarya</taxon>
        <taxon>Ascomycota</taxon>
        <taxon>Pezizomycotina</taxon>
        <taxon>Sordariomycetes</taxon>
        <taxon>Xylariomycetidae</taxon>
        <taxon>Amphisphaeriales</taxon>
        <taxon>Sporocadaceae</taxon>
        <taxon>Seiridium</taxon>
    </lineage>
</organism>
<dbReference type="InterPro" id="IPR032801">
    <property type="entry name" value="PXL2A/B/C"/>
</dbReference>
<feature type="region of interest" description="Disordered" evidence="1">
    <location>
        <begin position="1"/>
        <end position="95"/>
    </location>
</feature>
<proteinExistence type="predicted"/>
<protein>
    <submittedName>
        <fullName evidence="2">Uncharacterized protein</fullName>
    </submittedName>
</protein>
<dbReference type="PANTHER" id="PTHR28630">
    <property type="match status" value="1"/>
</dbReference>
<name>A0ABR2V3J7_9PEZI</name>
<feature type="compositionally biased region" description="Polar residues" evidence="1">
    <location>
        <begin position="267"/>
        <end position="276"/>
    </location>
</feature>
<dbReference type="InterPro" id="IPR036249">
    <property type="entry name" value="Thioredoxin-like_sf"/>
</dbReference>
<accession>A0ABR2V3J7</accession>
<feature type="region of interest" description="Disordered" evidence="1">
    <location>
        <begin position="327"/>
        <end position="384"/>
    </location>
</feature>
<dbReference type="Proteomes" id="UP001408356">
    <property type="component" value="Unassembled WGS sequence"/>
</dbReference>
<dbReference type="Gene3D" id="3.40.30.10">
    <property type="entry name" value="Glutaredoxin"/>
    <property type="match status" value="1"/>
</dbReference>
<reference evidence="2 3" key="1">
    <citation type="journal article" date="2024" name="J. Plant Pathol.">
        <title>Sequence and assembly of the genome of Seiridium unicorne, isolate CBS 538.82, causal agent of cypress canker disease.</title>
        <authorList>
            <person name="Scali E."/>
            <person name="Rocca G.D."/>
            <person name="Danti R."/>
            <person name="Garbelotto M."/>
            <person name="Barberini S."/>
            <person name="Baroncelli R."/>
            <person name="Emiliani G."/>
        </authorList>
    </citation>
    <scope>NUCLEOTIDE SEQUENCE [LARGE SCALE GENOMIC DNA]</scope>
    <source>
        <strain evidence="2 3">BM-138-508</strain>
    </source>
</reference>
<feature type="compositionally biased region" description="Low complexity" evidence="1">
    <location>
        <begin position="37"/>
        <end position="72"/>
    </location>
</feature>
<gene>
    <name evidence="2" type="ORF">SUNI508_05730</name>
</gene>
<evidence type="ECO:0000313" key="3">
    <source>
        <dbReference type="Proteomes" id="UP001408356"/>
    </source>
</evidence>
<feature type="compositionally biased region" description="Basic and acidic residues" evidence="1">
    <location>
        <begin position="278"/>
        <end position="299"/>
    </location>
</feature>
<evidence type="ECO:0000313" key="2">
    <source>
        <dbReference type="EMBL" id="KAK9421495.1"/>
    </source>
</evidence>